<reference evidence="8 9" key="1">
    <citation type="submission" date="2019-07" db="EMBL/GenBank/DDBJ databases">
        <authorList>
            <person name="Park M."/>
        </authorList>
    </citation>
    <scope>NUCLEOTIDE SEQUENCE [LARGE SCALE GENOMIC DNA]</scope>
    <source>
        <strain evidence="8 9">KCTC32445</strain>
    </source>
</reference>
<feature type="transmembrane region" description="Helical" evidence="7">
    <location>
        <begin position="222"/>
        <end position="247"/>
    </location>
</feature>
<dbReference type="SUPFAM" id="SSF118215">
    <property type="entry name" value="Proton glutamate symport protein"/>
    <property type="match status" value="1"/>
</dbReference>
<keyword evidence="5 7" id="KW-1133">Transmembrane helix</keyword>
<accession>A0A553WIN1</accession>
<feature type="transmembrane region" description="Helical" evidence="7">
    <location>
        <begin position="359"/>
        <end position="379"/>
    </location>
</feature>
<protein>
    <submittedName>
        <fullName evidence="8">Dicarboxylate/amino acid:cation symporter</fullName>
    </submittedName>
</protein>
<evidence type="ECO:0000256" key="6">
    <source>
        <dbReference type="ARBA" id="ARBA00023136"/>
    </source>
</evidence>
<dbReference type="OrthoDB" id="9766690at2"/>
<evidence type="ECO:0000313" key="8">
    <source>
        <dbReference type="EMBL" id="TSB04549.1"/>
    </source>
</evidence>
<dbReference type="InterPro" id="IPR001991">
    <property type="entry name" value="Na-dicarboxylate_symporter"/>
</dbReference>
<dbReference type="InterPro" id="IPR036458">
    <property type="entry name" value="Na:dicarbo_symporter_sf"/>
</dbReference>
<feature type="transmembrane region" description="Helical" evidence="7">
    <location>
        <begin position="259"/>
        <end position="280"/>
    </location>
</feature>
<dbReference type="GO" id="GO:0005886">
    <property type="term" value="C:plasma membrane"/>
    <property type="evidence" value="ECO:0007669"/>
    <property type="project" value="TreeGrafter"/>
</dbReference>
<sequence>MSNATRILIALVVGLLLGILLTAQIPAVAKQLDFAFDIVGTLWLNALRMTVVPLIVALVITGIVKSAEAARAGPMAARTVAWIVVMMGLSACMGAILTPTFLALVPMPQESADALRSALTTAAAVGEQPGLRDFIVALVPTNVIAAAASDSILKLLIFTMTFAFAITRLAPEPRQHMAGFFSALADAMVIVIEWVLKLAPIGVFALAYVVGARSGFAALGAVLHYIGVVSMVGIVVGAFAYPVAVFAGKVRFTDYARQIAPVQAFAVSTQSSLASLPLMLQKSEALGVRESTAGLVLPMAVALLRVTGPAMNLAVALYVANWFGVKLDGFDYAFAIFIAALTSMGAVSLPGTVSFVTSIAPICLALGIPVEPLALLIAVETLPDIFRTTGNVQMDVALATAIEAPEKEKLDAVSQSR</sequence>
<keyword evidence="6 7" id="KW-0472">Membrane</keyword>
<dbReference type="EMBL" id="VKKU01000001">
    <property type="protein sequence ID" value="TSB04549.1"/>
    <property type="molecule type" value="Genomic_DNA"/>
</dbReference>
<keyword evidence="3" id="KW-0813">Transport</keyword>
<evidence type="ECO:0000313" key="9">
    <source>
        <dbReference type="Proteomes" id="UP000320160"/>
    </source>
</evidence>
<gene>
    <name evidence="8" type="ORF">FOM92_03790</name>
</gene>
<proteinExistence type="inferred from homology"/>
<dbReference type="RefSeq" id="WP_143775437.1">
    <property type="nucleotide sequence ID" value="NZ_VKKU01000001.1"/>
</dbReference>
<feature type="transmembrane region" description="Helical" evidence="7">
    <location>
        <begin position="152"/>
        <end position="171"/>
    </location>
</feature>
<feature type="transmembrane region" description="Helical" evidence="7">
    <location>
        <begin position="46"/>
        <end position="67"/>
    </location>
</feature>
<dbReference type="GO" id="GO:0015293">
    <property type="term" value="F:symporter activity"/>
    <property type="evidence" value="ECO:0007669"/>
    <property type="project" value="InterPro"/>
</dbReference>
<name>A0A553WIN1_9SPHN</name>
<comment type="caution">
    <text evidence="8">The sequence shown here is derived from an EMBL/GenBank/DDBJ whole genome shotgun (WGS) entry which is preliminary data.</text>
</comment>
<evidence type="ECO:0000256" key="3">
    <source>
        <dbReference type="ARBA" id="ARBA00022448"/>
    </source>
</evidence>
<feature type="transmembrane region" description="Helical" evidence="7">
    <location>
        <begin position="300"/>
        <end position="320"/>
    </location>
</feature>
<evidence type="ECO:0000256" key="1">
    <source>
        <dbReference type="ARBA" id="ARBA00004141"/>
    </source>
</evidence>
<evidence type="ECO:0000256" key="5">
    <source>
        <dbReference type="ARBA" id="ARBA00022989"/>
    </source>
</evidence>
<evidence type="ECO:0000256" key="7">
    <source>
        <dbReference type="SAM" id="Phobius"/>
    </source>
</evidence>
<organism evidence="8 9">
    <name type="scientific">Sphingorhabdus contaminans</name>
    <dbReference type="NCBI Taxonomy" id="1343899"/>
    <lineage>
        <taxon>Bacteria</taxon>
        <taxon>Pseudomonadati</taxon>
        <taxon>Pseudomonadota</taxon>
        <taxon>Alphaproteobacteria</taxon>
        <taxon>Sphingomonadales</taxon>
        <taxon>Sphingomonadaceae</taxon>
        <taxon>Sphingorhabdus</taxon>
    </lineage>
</organism>
<dbReference type="PANTHER" id="PTHR42865">
    <property type="entry name" value="PROTON/GLUTAMATE-ASPARTATE SYMPORTER"/>
    <property type="match status" value="1"/>
</dbReference>
<feature type="transmembrane region" description="Helical" evidence="7">
    <location>
        <begin position="332"/>
        <end position="353"/>
    </location>
</feature>
<dbReference type="Proteomes" id="UP000320160">
    <property type="component" value="Unassembled WGS sequence"/>
</dbReference>
<keyword evidence="9" id="KW-1185">Reference proteome</keyword>
<feature type="transmembrane region" description="Helical" evidence="7">
    <location>
        <begin position="79"/>
        <end position="105"/>
    </location>
</feature>
<keyword evidence="4 7" id="KW-0812">Transmembrane</keyword>
<dbReference type="GO" id="GO:0015184">
    <property type="term" value="F:L-cystine transmembrane transporter activity"/>
    <property type="evidence" value="ECO:0007669"/>
    <property type="project" value="TreeGrafter"/>
</dbReference>
<feature type="transmembrane region" description="Helical" evidence="7">
    <location>
        <begin position="183"/>
        <end position="210"/>
    </location>
</feature>
<dbReference type="AlphaFoldDB" id="A0A553WIN1"/>
<dbReference type="PRINTS" id="PR00173">
    <property type="entry name" value="EDTRNSPORT"/>
</dbReference>
<comment type="similarity">
    <text evidence="2">Belongs to the dicarboxylate/amino acid:cation symporter (DAACS) (TC 2.A.23) family.</text>
</comment>
<dbReference type="Gene3D" id="1.10.3860.10">
    <property type="entry name" value="Sodium:dicarboxylate symporter"/>
    <property type="match status" value="1"/>
</dbReference>
<dbReference type="Pfam" id="PF00375">
    <property type="entry name" value="SDF"/>
    <property type="match status" value="1"/>
</dbReference>
<dbReference type="PANTHER" id="PTHR42865:SF5">
    <property type="entry name" value="L-CYSTINE TRANSPORTER TCYP"/>
    <property type="match status" value="1"/>
</dbReference>
<comment type="subcellular location">
    <subcellularLocation>
        <location evidence="1">Membrane</location>
        <topology evidence="1">Multi-pass membrane protein</topology>
    </subcellularLocation>
</comment>
<evidence type="ECO:0000256" key="2">
    <source>
        <dbReference type="ARBA" id="ARBA00006148"/>
    </source>
</evidence>
<evidence type="ECO:0000256" key="4">
    <source>
        <dbReference type="ARBA" id="ARBA00022692"/>
    </source>
</evidence>